<dbReference type="PANTHER" id="PTHR10130:SF0">
    <property type="entry name" value="GH08708P"/>
    <property type="match status" value="1"/>
</dbReference>
<feature type="coiled-coil region" evidence="9">
    <location>
        <begin position="198"/>
        <end position="235"/>
    </location>
</feature>
<feature type="repeat" description="TPR" evidence="8">
    <location>
        <begin position="741"/>
        <end position="774"/>
    </location>
</feature>
<name>A0A1Y1XCI6_9FUNG</name>
<feature type="region of interest" description="Disordered" evidence="10">
    <location>
        <begin position="545"/>
        <end position="572"/>
    </location>
</feature>
<dbReference type="PANTHER" id="PTHR10130">
    <property type="entry name" value="PEROXISOMAL TARGETING SIGNAL 1 RECEPTOR PEX5"/>
    <property type="match status" value="1"/>
</dbReference>
<reference evidence="11 12" key="1">
    <citation type="submission" date="2016-08" db="EMBL/GenBank/DDBJ databases">
        <title>A Parts List for Fungal Cellulosomes Revealed by Comparative Genomics.</title>
        <authorList>
            <consortium name="DOE Joint Genome Institute"/>
            <person name="Haitjema C.H."/>
            <person name="Gilmore S.P."/>
            <person name="Henske J.K."/>
            <person name="Solomon K.V."/>
            <person name="De Groot R."/>
            <person name="Kuo A."/>
            <person name="Mondo S.J."/>
            <person name="Salamov A.A."/>
            <person name="Labutti K."/>
            <person name="Zhao Z."/>
            <person name="Chiniquy J."/>
            <person name="Barry K."/>
            <person name="Brewer H.M."/>
            <person name="Purvine S.O."/>
            <person name="Wright A.T."/>
            <person name="Boxma B."/>
            <person name="Van Alen T."/>
            <person name="Hackstein J.H."/>
            <person name="Baker S.E."/>
            <person name="Grigoriev I.V."/>
            <person name="O'Malley M.A."/>
        </authorList>
    </citation>
    <scope>NUCLEOTIDE SEQUENCE [LARGE SCALE GENOMIC DNA]</scope>
    <source>
        <strain evidence="11 12">S4</strain>
    </source>
</reference>
<feature type="compositionally biased region" description="Polar residues" evidence="10">
    <location>
        <begin position="616"/>
        <end position="629"/>
    </location>
</feature>
<evidence type="ECO:0000256" key="6">
    <source>
        <dbReference type="ARBA" id="ARBA00022803"/>
    </source>
</evidence>
<dbReference type="Pfam" id="PF00515">
    <property type="entry name" value="TPR_1"/>
    <property type="match status" value="1"/>
</dbReference>
<gene>
    <name evidence="11" type="ORF">BCR32DRAFT_231195</name>
</gene>
<keyword evidence="12" id="KW-1185">Reference proteome</keyword>
<dbReference type="Pfam" id="PF13181">
    <property type="entry name" value="TPR_8"/>
    <property type="match status" value="1"/>
</dbReference>
<dbReference type="GO" id="GO:0005052">
    <property type="term" value="F:peroxisome matrix targeting signal-1 binding"/>
    <property type="evidence" value="ECO:0007669"/>
    <property type="project" value="TreeGrafter"/>
</dbReference>
<comment type="caution">
    <text evidence="11">The sequence shown here is derived from an EMBL/GenBank/DDBJ whole genome shotgun (WGS) entry which is preliminary data.</text>
</comment>
<keyword evidence="9" id="KW-0175">Coiled coil</keyword>
<dbReference type="Gene3D" id="6.10.280.230">
    <property type="match status" value="1"/>
</dbReference>
<feature type="compositionally biased region" description="Polar residues" evidence="10">
    <location>
        <begin position="448"/>
        <end position="461"/>
    </location>
</feature>
<feature type="repeat" description="TPR" evidence="8">
    <location>
        <begin position="847"/>
        <end position="880"/>
    </location>
</feature>
<evidence type="ECO:0000313" key="12">
    <source>
        <dbReference type="Proteomes" id="UP000193944"/>
    </source>
</evidence>
<dbReference type="Gene3D" id="1.25.40.10">
    <property type="entry name" value="Tetratricopeptide repeat domain"/>
    <property type="match status" value="1"/>
</dbReference>
<evidence type="ECO:0000256" key="2">
    <source>
        <dbReference type="ARBA" id="ARBA00004496"/>
    </source>
</evidence>
<organism evidence="11 12">
    <name type="scientific">Anaeromyces robustus</name>
    <dbReference type="NCBI Taxonomy" id="1754192"/>
    <lineage>
        <taxon>Eukaryota</taxon>
        <taxon>Fungi</taxon>
        <taxon>Fungi incertae sedis</taxon>
        <taxon>Chytridiomycota</taxon>
        <taxon>Chytridiomycota incertae sedis</taxon>
        <taxon>Neocallimastigomycetes</taxon>
        <taxon>Neocallimastigales</taxon>
        <taxon>Neocallimastigaceae</taxon>
        <taxon>Anaeromyces</taxon>
    </lineage>
</organism>
<dbReference type="InterPro" id="IPR019734">
    <property type="entry name" value="TPR_rpt"/>
</dbReference>
<dbReference type="InterPro" id="IPR024111">
    <property type="entry name" value="PEX5/PEX5L"/>
</dbReference>
<dbReference type="STRING" id="1754192.A0A1Y1XCI6"/>
<keyword evidence="5" id="KW-0677">Repeat</keyword>
<dbReference type="EMBL" id="MCFG01000072">
    <property type="protein sequence ID" value="ORX83480.1"/>
    <property type="molecule type" value="Genomic_DNA"/>
</dbReference>
<evidence type="ECO:0000256" key="1">
    <source>
        <dbReference type="ARBA" id="ARBA00004275"/>
    </source>
</evidence>
<comment type="similarity">
    <text evidence="3">Belongs to the peroxisomal targeting signal receptor family.</text>
</comment>
<dbReference type="SUPFAM" id="SSF48452">
    <property type="entry name" value="TPR-like"/>
    <property type="match status" value="1"/>
</dbReference>
<dbReference type="PROSITE" id="PS50005">
    <property type="entry name" value="TPR"/>
    <property type="match status" value="3"/>
</dbReference>
<evidence type="ECO:0000313" key="11">
    <source>
        <dbReference type="EMBL" id="ORX83480.1"/>
    </source>
</evidence>
<evidence type="ECO:0000256" key="8">
    <source>
        <dbReference type="PROSITE-ProRule" id="PRU00339"/>
    </source>
</evidence>
<dbReference type="GO" id="GO:0005829">
    <property type="term" value="C:cytosol"/>
    <property type="evidence" value="ECO:0007669"/>
    <property type="project" value="TreeGrafter"/>
</dbReference>
<reference evidence="11 12" key="2">
    <citation type="submission" date="2016-08" db="EMBL/GenBank/DDBJ databases">
        <title>Pervasive Adenine N6-methylation of Active Genes in Fungi.</title>
        <authorList>
            <consortium name="DOE Joint Genome Institute"/>
            <person name="Mondo S.J."/>
            <person name="Dannebaum R.O."/>
            <person name="Kuo R.C."/>
            <person name="Labutti K."/>
            <person name="Haridas S."/>
            <person name="Kuo A."/>
            <person name="Salamov A."/>
            <person name="Ahrendt S.R."/>
            <person name="Lipzen A."/>
            <person name="Sullivan W."/>
            <person name="Andreopoulos W.B."/>
            <person name="Clum A."/>
            <person name="Lindquist E."/>
            <person name="Daum C."/>
            <person name="Ramamoorthy G.K."/>
            <person name="Gryganskyi A."/>
            <person name="Culley D."/>
            <person name="Magnuson J.K."/>
            <person name="James T.Y."/>
            <person name="O'Malley M.A."/>
            <person name="Stajich J.E."/>
            <person name="Spatafora J.W."/>
            <person name="Visel A."/>
            <person name="Grigoriev I.V."/>
        </authorList>
    </citation>
    <scope>NUCLEOTIDE SEQUENCE [LARGE SCALE GENOMIC DNA]</scope>
    <source>
        <strain evidence="11 12">S4</strain>
    </source>
</reference>
<accession>A0A1Y1XCI6</accession>
<dbReference type="GO" id="GO:0005778">
    <property type="term" value="C:peroxisomal membrane"/>
    <property type="evidence" value="ECO:0007669"/>
    <property type="project" value="TreeGrafter"/>
</dbReference>
<feature type="region of interest" description="Disordered" evidence="10">
    <location>
        <begin position="616"/>
        <end position="636"/>
    </location>
</feature>
<dbReference type="GO" id="GO:0016560">
    <property type="term" value="P:protein import into peroxisome matrix, docking"/>
    <property type="evidence" value="ECO:0007669"/>
    <property type="project" value="TreeGrafter"/>
</dbReference>
<keyword evidence="4" id="KW-0963">Cytoplasm</keyword>
<dbReference type="SMART" id="SM00028">
    <property type="entry name" value="TPR"/>
    <property type="match status" value="4"/>
</dbReference>
<dbReference type="InterPro" id="IPR011990">
    <property type="entry name" value="TPR-like_helical_dom_sf"/>
</dbReference>
<comment type="subcellular location">
    <subcellularLocation>
        <location evidence="2">Cytoplasm</location>
    </subcellularLocation>
    <subcellularLocation>
        <location evidence="1">Peroxisome</location>
    </subcellularLocation>
</comment>
<proteinExistence type="inferred from homology"/>
<dbReference type="AlphaFoldDB" id="A0A1Y1XCI6"/>
<dbReference type="OrthoDB" id="10006023at2759"/>
<keyword evidence="6 8" id="KW-0802">TPR repeat</keyword>
<evidence type="ECO:0000256" key="9">
    <source>
        <dbReference type="SAM" id="Coils"/>
    </source>
</evidence>
<evidence type="ECO:0000256" key="4">
    <source>
        <dbReference type="ARBA" id="ARBA00022490"/>
    </source>
</evidence>
<evidence type="ECO:0000256" key="7">
    <source>
        <dbReference type="ARBA" id="ARBA00023140"/>
    </source>
</evidence>
<protein>
    <submittedName>
        <fullName evidence="11">TPR-like protein</fullName>
    </submittedName>
</protein>
<feature type="region of interest" description="Disordered" evidence="10">
    <location>
        <begin position="421"/>
        <end position="472"/>
    </location>
</feature>
<evidence type="ECO:0000256" key="10">
    <source>
        <dbReference type="SAM" id="MobiDB-lite"/>
    </source>
</evidence>
<sequence>MSGFQDFVGSNSACSGINPTMQLVNQLDKDGSLRKGKFPEQGMNFLPPTQAPVVNSEHKTLDNFFNNGNTMPEVHDSFQFQNFYNELNNIMAPVPVPTVPNLMVNNSKPPVAEANKANISKMDNRANDFMNDTNNINFINEFNQIQPPQPQLQPFNNLNSPLLYQNPMHQFQFQTPYATIMNNNLNSSFANAKKQANIDKQELDKAFEKAKLMSAETEADSLEKIQEEAEKWVDEFSKQQEFTEEDDEDLAEAARLVLDSVQYSSNPKFRDSKFMDFMKQIRDHEVTIKENKVVSKDDNKLKETKQEISTEIKENEPSLNPLDEIPTFSTPVQPSQNTFHSFGMSNVKEEMLNINQVNDNTQSSMEQNNVVINEHKEQEMNEIQNNELNIDPVELTEKLNAMHKEKMEELHEMNINTKEEEMEKHIQEQSQKEAQEEKNAQYEQQQQHSSNINYSSENTYNRPPMVYDQSRFGDPNQVIEEEESEEESFEMHSPENVWEENYTGYEEAEWANYFMGDGEAEEPVMWGDSYQQYVAEEIRKEKEAELAKAKNEENTSKSKGKQKEDAPQCLNNSTYDNASINLAESSYFQQQSLNNNIPVAEFNHFMKDKLDIGSEVASTSTQYQDSQRGQETDEDLENFENEVIEERQYSLEDWVRDYQNNIKDIDIDSKNKEWAGLDTTDQSETSLRASDNLYSDYIFQKNNPFILNNTIPTLEEALSFPNLIESILGLEAIVQNDPQNANAWLQLGNHQQENEREPQAISALKKATELNPKLLDAWMSLSISYSNEEYIENAYDALESWILNSDKYNHLLNKYPMFMSQSADRHKFLTDLLLECARFKPGADLDADVQIGLGLLFNLSGDYDKAIDCFEAAISKRPMDHILYNRLGAMLANNNEPQKAIEAYFHALEINPSYIRARYNLAISCMNINEVKEAIEHLLGALSIQSGNNDFYGGEGIGDGPDANSTSVWETLRTALITLGRKDLLEKVDTRDLEGFRNYFDF</sequence>
<dbReference type="Proteomes" id="UP000193944">
    <property type="component" value="Unassembled WGS sequence"/>
</dbReference>
<keyword evidence="7" id="KW-0576">Peroxisome</keyword>
<evidence type="ECO:0000256" key="5">
    <source>
        <dbReference type="ARBA" id="ARBA00022737"/>
    </source>
</evidence>
<feature type="compositionally biased region" description="Basic and acidic residues" evidence="10">
    <location>
        <begin position="545"/>
        <end position="566"/>
    </location>
</feature>
<evidence type="ECO:0000256" key="3">
    <source>
        <dbReference type="ARBA" id="ARBA00005348"/>
    </source>
</evidence>
<feature type="compositionally biased region" description="Basic and acidic residues" evidence="10">
    <location>
        <begin position="421"/>
        <end position="440"/>
    </location>
</feature>
<feature type="repeat" description="TPR" evidence="8">
    <location>
        <begin position="881"/>
        <end position="914"/>
    </location>
</feature>